<evidence type="ECO:0000256" key="2">
    <source>
        <dbReference type="SAM" id="MobiDB-lite"/>
    </source>
</evidence>
<gene>
    <name evidence="3" type="primary">KAFR0H01720</name>
    <name evidence="3" type="ORF">KAFR_0H01720</name>
</gene>
<dbReference type="RefSeq" id="XP_003958717.1">
    <property type="nucleotide sequence ID" value="XM_003958668.1"/>
</dbReference>
<evidence type="ECO:0000256" key="1">
    <source>
        <dbReference type="SAM" id="Coils"/>
    </source>
</evidence>
<dbReference type="HOGENOM" id="CLU_425163_0_0_1"/>
<evidence type="ECO:0000313" key="4">
    <source>
        <dbReference type="Proteomes" id="UP000005220"/>
    </source>
</evidence>
<proteinExistence type="predicted"/>
<dbReference type="AlphaFoldDB" id="H2AZ26"/>
<protein>
    <submittedName>
        <fullName evidence="3">Uncharacterized protein</fullName>
    </submittedName>
</protein>
<name>H2AZ26_KAZAF</name>
<dbReference type="KEGG" id="kaf:KAFR_0H01720"/>
<organism evidence="3 4">
    <name type="scientific">Kazachstania africana (strain ATCC 22294 / BCRC 22015 / CBS 2517 / CECT 1963 / NBRC 1671 / NRRL Y-8276)</name>
    <name type="common">Yeast</name>
    <name type="synonym">Kluyveromyces africanus</name>
    <dbReference type="NCBI Taxonomy" id="1071382"/>
    <lineage>
        <taxon>Eukaryota</taxon>
        <taxon>Fungi</taxon>
        <taxon>Dikarya</taxon>
        <taxon>Ascomycota</taxon>
        <taxon>Saccharomycotina</taxon>
        <taxon>Saccharomycetes</taxon>
        <taxon>Saccharomycetales</taxon>
        <taxon>Saccharomycetaceae</taxon>
        <taxon>Kazachstania</taxon>
    </lineage>
</organism>
<feature type="region of interest" description="Disordered" evidence="2">
    <location>
        <begin position="556"/>
        <end position="578"/>
    </location>
</feature>
<accession>H2AZ26</accession>
<dbReference type="STRING" id="1071382.H2AZ26"/>
<sequence>MLRSERRVTKTNRKKNVDSDTRTLNEIMCNELMENQIKFSSLYGQINNLNKLVVDLDNFNTNTLDQLDRSESKFDDLVHATTVDSGKIESMINDLNKKIEKFENPPAFSYDISFESSFVMDLKQKLIDAHILMKDFHKFHESKVSSLQNQIVNMELENSSTKKALDESKSYIGLLQHAVSQLKKQEAEIKSRIESNSLEALDVEQQYPSPISNDNSMKHKLTNNNLQHTLEGRILEARLQVAQRHVIEMSQTKIHEYQKKSKTTIMQSQMVINELKSTHAKEIKRYRRDLWNESSIEVKKEIASILLTEISGALDTLTPTINKNDSLSLLNTIIKKLLTVNEDKVQKMSTQQGVGTTINNITKSLPRKTQKSAGTIQAVTKGASTETIIIDDEDDEEPEMLDEEPEMLDEEPEMLDEEPEMLDEKSVSKTDSSIIRNNLLPNSNASSIATSAALSSTVTNTVANSHSRMEILKHSLNRTLGSDLRTVSPIISRTTSSNRLASMTAISNSGTTSASFTNATLPNLLASTTVMPNSRATSPTISNIILPNPILGPSLPANSSTELRTVPKSTPSPLSKPQLTASNITLQEQDPNRTPSTIPTKLPTLHLSDLASNEPVTLPNTILNTFRPSEIDPKHVSTSSKPDS</sequence>
<evidence type="ECO:0000313" key="3">
    <source>
        <dbReference type="EMBL" id="CCF59582.1"/>
    </source>
</evidence>
<dbReference type="EMBL" id="HE650828">
    <property type="protein sequence ID" value="CCF59582.1"/>
    <property type="molecule type" value="Genomic_DNA"/>
</dbReference>
<feature type="coiled-coil region" evidence="1">
    <location>
        <begin position="137"/>
        <end position="164"/>
    </location>
</feature>
<dbReference type="GeneID" id="13887579"/>
<dbReference type="Proteomes" id="UP000005220">
    <property type="component" value="Chromosome 8"/>
</dbReference>
<reference evidence="3 4" key="1">
    <citation type="journal article" date="2011" name="Proc. Natl. Acad. Sci. U.S.A.">
        <title>Evolutionary erosion of yeast sex chromosomes by mating-type switching accidents.</title>
        <authorList>
            <person name="Gordon J.L."/>
            <person name="Armisen D."/>
            <person name="Proux-Wera E."/>
            <person name="Oheigeartaigh S.S."/>
            <person name="Byrne K.P."/>
            <person name="Wolfe K.H."/>
        </authorList>
    </citation>
    <scope>NUCLEOTIDE SEQUENCE [LARGE SCALE GENOMIC DNA]</scope>
    <source>
        <strain evidence="4">ATCC 22294 / BCRC 22015 / CBS 2517 / CECT 1963 / NBRC 1671 / NRRL Y-8276</strain>
    </source>
</reference>
<keyword evidence="1" id="KW-0175">Coiled coil</keyword>
<dbReference type="InParanoid" id="H2AZ26"/>
<keyword evidence="4" id="KW-1185">Reference proteome</keyword>